<name>A0A2J6R6E6_HYAVF</name>
<evidence type="ECO:0000256" key="1">
    <source>
        <dbReference type="SAM" id="SignalP"/>
    </source>
</evidence>
<organism evidence="2 3">
    <name type="scientific">Hyaloscypha variabilis (strain UAMH 11265 / GT02V1 / F)</name>
    <name type="common">Meliniomyces variabilis</name>
    <dbReference type="NCBI Taxonomy" id="1149755"/>
    <lineage>
        <taxon>Eukaryota</taxon>
        <taxon>Fungi</taxon>
        <taxon>Dikarya</taxon>
        <taxon>Ascomycota</taxon>
        <taxon>Pezizomycotina</taxon>
        <taxon>Leotiomycetes</taxon>
        <taxon>Helotiales</taxon>
        <taxon>Hyaloscyphaceae</taxon>
        <taxon>Hyaloscypha</taxon>
        <taxon>Hyaloscypha variabilis</taxon>
    </lineage>
</organism>
<gene>
    <name evidence="2" type="ORF">L207DRAFT_134986</name>
</gene>
<keyword evidence="1" id="KW-0732">Signal</keyword>
<feature type="chain" id="PRO_5014430716" description="AA1-like domain-containing protein" evidence="1">
    <location>
        <begin position="20"/>
        <end position="175"/>
    </location>
</feature>
<proteinExistence type="predicted"/>
<dbReference type="Proteomes" id="UP000235786">
    <property type="component" value="Unassembled WGS sequence"/>
</dbReference>
<reference evidence="2 3" key="1">
    <citation type="submission" date="2016-04" db="EMBL/GenBank/DDBJ databases">
        <title>A degradative enzymes factory behind the ericoid mycorrhizal symbiosis.</title>
        <authorList>
            <consortium name="DOE Joint Genome Institute"/>
            <person name="Martino E."/>
            <person name="Morin E."/>
            <person name="Grelet G."/>
            <person name="Kuo A."/>
            <person name="Kohler A."/>
            <person name="Daghino S."/>
            <person name="Barry K."/>
            <person name="Choi C."/>
            <person name="Cichocki N."/>
            <person name="Clum A."/>
            <person name="Copeland A."/>
            <person name="Hainaut M."/>
            <person name="Haridas S."/>
            <person name="Labutti K."/>
            <person name="Lindquist E."/>
            <person name="Lipzen A."/>
            <person name="Khouja H.-R."/>
            <person name="Murat C."/>
            <person name="Ohm R."/>
            <person name="Olson A."/>
            <person name="Spatafora J."/>
            <person name="Veneault-Fourrey C."/>
            <person name="Henrissat B."/>
            <person name="Grigoriev I."/>
            <person name="Martin F."/>
            <person name="Perotto S."/>
        </authorList>
    </citation>
    <scope>NUCLEOTIDE SEQUENCE [LARGE SCALE GENOMIC DNA]</scope>
    <source>
        <strain evidence="2 3">F</strain>
    </source>
</reference>
<feature type="signal peptide" evidence="1">
    <location>
        <begin position="1"/>
        <end position="19"/>
    </location>
</feature>
<sequence>MHLLHVAGLLLSLVIYSSALPRSPTVHVAESTNRANITNFLISGMNLTTLPGNLVSHHTLEFEFIDPNANGNSTICNASWITAPNGTNTAPMSYVLCEATAAEGFFQWQFSAITSLTSFALRFAHEFSDPVDYPPPYNMVEYFSDANVTLICDDAVGLCCHNNGTLVAPIDWISD</sequence>
<accession>A0A2J6R6E6</accession>
<evidence type="ECO:0008006" key="4">
    <source>
        <dbReference type="Google" id="ProtNLM"/>
    </source>
</evidence>
<evidence type="ECO:0000313" key="2">
    <source>
        <dbReference type="EMBL" id="PMD34084.1"/>
    </source>
</evidence>
<dbReference type="EMBL" id="KZ613954">
    <property type="protein sequence ID" value="PMD34084.1"/>
    <property type="molecule type" value="Genomic_DNA"/>
</dbReference>
<protein>
    <recommendedName>
        <fullName evidence="4">AA1-like domain-containing protein</fullName>
    </recommendedName>
</protein>
<keyword evidence="3" id="KW-1185">Reference proteome</keyword>
<evidence type="ECO:0000313" key="3">
    <source>
        <dbReference type="Proteomes" id="UP000235786"/>
    </source>
</evidence>
<dbReference type="AlphaFoldDB" id="A0A2J6R6E6"/>
<dbReference type="OrthoDB" id="5395704at2759"/>